<dbReference type="Proteomes" id="UP000635606">
    <property type="component" value="Unassembled WGS sequence"/>
</dbReference>
<dbReference type="EMBL" id="BOPH01000112">
    <property type="protein sequence ID" value="GIJ73216.1"/>
    <property type="molecule type" value="Genomic_DNA"/>
</dbReference>
<comment type="caution">
    <text evidence="1">The sequence shown here is derived from an EMBL/GenBank/DDBJ whole genome shotgun (WGS) entry which is preliminary data.</text>
</comment>
<sequence length="81" mass="9073">MTWRQPLLDAYASEHARTLAYVIASRDDTVLAEVVAQRHARRIEPHLLLAELTDAQVSDLRRQYAGRAVIAPDAPMSPFCS</sequence>
<reference evidence="1" key="1">
    <citation type="submission" date="2021-01" db="EMBL/GenBank/DDBJ databases">
        <title>Whole genome shotgun sequence of Virgisporangium ochraceum NBRC 16418.</title>
        <authorList>
            <person name="Komaki H."/>
            <person name="Tamura T."/>
        </authorList>
    </citation>
    <scope>NUCLEOTIDE SEQUENCE</scope>
    <source>
        <strain evidence="1">NBRC 16418</strain>
    </source>
</reference>
<evidence type="ECO:0000313" key="2">
    <source>
        <dbReference type="Proteomes" id="UP000635606"/>
    </source>
</evidence>
<accession>A0A8J4A112</accession>
<evidence type="ECO:0000313" key="1">
    <source>
        <dbReference type="EMBL" id="GIJ73216.1"/>
    </source>
</evidence>
<protein>
    <submittedName>
        <fullName evidence="1">Uncharacterized protein</fullName>
    </submittedName>
</protein>
<dbReference type="AlphaFoldDB" id="A0A8J4A112"/>
<name>A0A8J4A112_9ACTN</name>
<keyword evidence="2" id="KW-1185">Reference proteome</keyword>
<gene>
    <name evidence="1" type="ORF">Voc01_081330</name>
</gene>
<proteinExistence type="predicted"/>
<dbReference type="RefSeq" id="WP_203933040.1">
    <property type="nucleotide sequence ID" value="NZ_BOPH01000112.1"/>
</dbReference>
<organism evidence="1 2">
    <name type="scientific">Virgisporangium ochraceum</name>
    <dbReference type="NCBI Taxonomy" id="65505"/>
    <lineage>
        <taxon>Bacteria</taxon>
        <taxon>Bacillati</taxon>
        <taxon>Actinomycetota</taxon>
        <taxon>Actinomycetes</taxon>
        <taxon>Micromonosporales</taxon>
        <taxon>Micromonosporaceae</taxon>
        <taxon>Virgisporangium</taxon>
    </lineage>
</organism>